<gene>
    <name evidence="2" type="ORF">CgunFtcFv8_009535</name>
</gene>
<feature type="compositionally biased region" description="Low complexity" evidence="1">
    <location>
        <begin position="1"/>
        <end position="14"/>
    </location>
</feature>
<dbReference type="EMBL" id="JAURVH010001534">
    <property type="protein sequence ID" value="KAK5895878.1"/>
    <property type="molecule type" value="Genomic_DNA"/>
</dbReference>
<sequence>MVSSSSIDFPSVSSTGLRSSQRPPAVSQRMGFNKDLSRHPPAVTALTTLQPPCQTSAVKLKAPPPSADI</sequence>
<evidence type="ECO:0000313" key="2">
    <source>
        <dbReference type="EMBL" id="KAK5895878.1"/>
    </source>
</evidence>
<proteinExistence type="predicted"/>
<accession>A0AAN8C4H7</accession>
<protein>
    <submittedName>
        <fullName evidence="2">Uncharacterized protein</fullName>
    </submittedName>
</protein>
<feature type="region of interest" description="Disordered" evidence="1">
    <location>
        <begin position="1"/>
        <end position="39"/>
    </location>
</feature>
<keyword evidence="3" id="KW-1185">Reference proteome</keyword>
<dbReference type="AlphaFoldDB" id="A0AAN8C4H7"/>
<comment type="caution">
    <text evidence="2">The sequence shown here is derived from an EMBL/GenBank/DDBJ whole genome shotgun (WGS) entry which is preliminary data.</text>
</comment>
<evidence type="ECO:0000256" key="1">
    <source>
        <dbReference type="SAM" id="MobiDB-lite"/>
    </source>
</evidence>
<dbReference type="Proteomes" id="UP001331515">
    <property type="component" value="Unassembled WGS sequence"/>
</dbReference>
<name>A0AAN8C4H7_CHAGU</name>
<organism evidence="2 3">
    <name type="scientific">Champsocephalus gunnari</name>
    <name type="common">Mackerel icefish</name>
    <dbReference type="NCBI Taxonomy" id="52237"/>
    <lineage>
        <taxon>Eukaryota</taxon>
        <taxon>Metazoa</taxon>
        <taxon>Chordata</taxon>
        <taxon>Craniata</taxon>
        <taxon>Vertebrata</taxon>
        <taxon>Euteleostomi</taxon>
        <taxon>Actinopterygii</taxon>
        <taxon>Neopterygii</taxon>
        <taxon>Teleostei</taxon>
        <taxon>Neoteleostei</taxon>
        <taxon>Acanthomorphata</taxon>
        <taxon>Eupercaria</taxon>
        <taxon>Perciformes</taxon>
        <taxon>Notothenioidei</taxon>
        <taxon>Channichthyidae</taxon>
        <taxon>Champsocephalus</taxon>
    </lineage>
</organism>
<evidence type="ECO:0000313" key="3">
    <source>
        <dbReference type="Proteomes" id="UP001331515"/>
    </source>
</evidence>
<reference evidence="2 3" key="1">
    <citation type="journal article" date="2023" name="Mol. Biol. Evol.">
        <title>Genomics of Secondarily Temperate Adaptation in the Only Non-Antarctic Icefish.</title>
        <authorList>
            <person name="Rivera-Colon A.G."/>
            <person name="Rayamajhi N."/>
            <person name="Minhas B.F."/>
            <person name="Madrigal G."/>
            <person name="Bilyk K.T."/>
            <person name="Yoon V."/>
            <person name="Hune M."/>
            <person name="Gregory S."/>
            <person name="Cheng C.H.C."/>
            <person name="Catchen J.M."/>
        </authorList>
    </citation>
    <scope>NUCLEOTIDE SEQUENCE [LARGE SCALE GENOMIC DNA]</scope>
    <source>
        <tissue evidence="2">White muscle</tissue>
    </source>
</reference>